<proteinExistence type="predicted"/>
<comment type="caution">
    <text evidence="6">The sequence shown here is derived from an EMBL/GenBank/DDBJ whole genome shotgun (WGS) entry which is preliminary data.</text>
</comment>
<keyword evidence="2 4" id="KW-0479">Metal-binding</keyword>
<evidence type="ECO:0000313" key="6">
    <source>
        <dbReference type="EMBL" id="MCG2461603.1"/>
    </source>
</evidence>
<keyword evidence="1 4" id="KW-0349">Heme</keyword>
<evidence type="ECO:0000313" key="7">
    <source>
        <dbReference type="Proteomes" id="UP001200642"/>
    </source>
</evidence>
<dbReference type="AlphaFoldDB" id="A0AAE3EVB5"/>
<feature type="domain" description="Cytochrome c" evidence="5">
    <location>
        <begin position="328"/>
        <end position="459"/>
    </location>
</feature>
<evidence type="ECO:0000259" key="5">
    <source>
        <dbReference type="PROSITE" id="PS51007"/>
    </source>
</evidence>
<dbReference type="PIRSF" id="PIRSF028099">
    <property type="entry name" value="DUF1111"/>
    <property type="match status" value="1"/>
</dbReference>
<dbReference type="InterPro" id="IPR009056">
    <property type="entry name" value="Cyt_c-like_dom"/>
</dbReference>
<accession>A0AAE3EVB5</accession>
<dbReference type="PROSITE" id="PS51007">
    <property type="entry name" value="CYTC"/>
    <property type="match status" value="1"/>
</dbReference>
<dbReference type="GO" id="GO:0004130">
    <property type="term" value="F:cytochrome-c peroxidase activity"/>
    <property type="evidence" value="ECO:0007669"/>
    <property type="project" value="TreeGrafter"/>
</dbReference>
<name>A0AAE3EVB5_9FLAO</name>
<keyword evidence="7" id="KW-1185">Reference proteome</keyword>
<dbReference type="RefSeq" id="WP_317902744.1">
    <property type="nucleotide sequence ID" value="NZ_JAIRBC010000017.1"/>
</dbReference>
<dbReference type="EMBL" id="JAIRBC010000017">
    <property type="protein sequence ID" value="MCG2461603.1"/>
    <property type="molecule type" value="Genomic_DNA"/>
</dbReference>
<dbReference type="Pfam" id="PF06537">
    <property type="entry name" value="DHOR"/>
    <property type="match status" value="1"/>
</dbReference>
<organism evidence="6 7">
    <name type="scientific">Cerina litoralis</name>
    <dbReference type="NCBI Taxonomy" id="2874477"/>
    <lineage>
        <taxon>Bacteria</taxon>
        <taxon>Pseudomonadati</taxon>
        <taxon>Bacteroidota</taxon>
        <taxon>Flavobacteriia</taxon>
        <taxon>Flavobacteriales</taxon>
        <taxon>Flavobacteriaceae</taxon>
        <taxon>Cerina</taxon>
    </lineage>
</organism>
<dbReference type="PANTHER" id="PTHR30600:SF4">
    <property type="entry name" value="CYTOCHROME C DOMAIN-CONTAINING PROTEIN"/>
    <property type="match status" value="1"/>
</dbReference>
<evidence type="ECO:0000256" key="1">
    <source>
        <dbReference type="ARBA" id="ARBA00022617"/>
    </source>
</evidence>
<dbReference type="GO" id="GO:0046872">
    <property type="term" value="F:metal ion binding"/>
    <property type="evidence" value="ECO:0007669"/>
    <property type="project" value="UniProtKB-KW"/>
</dbReference>
<evidence type="ECO:0000256" key="4">
    <source>
        <dbReference type="PROSITE-ProRule" id="PRU00433"/>
    </source>
</evidence>
<dbReference type="Gene3D" id="1.10.760.10">
    <property type="entry name" value="Cytochrome c-like domain"/>
    <property type="match status" value="1"/>
</dbReference>
<sequence>MKRLFFCFSIVVLVSCQKDNGGGDYVPVPENPERFYAGGKTTTFLATSDAFATPAENLTQEEFDKHMDGDLQFEQTFVTAPAPVNSGLGSIFNNSACIACHPRDGRAGFPKDLNARGGLLLRTSLAGATSKGAPIAVPGFGTQIQNHAVHGYEAEASYSVRFEESTETLADGTKVSLRKPIFALKDTYKEFPAEAMLSARLATPVFGLGLLEAIPETDLLASQDIDDADGDGISGKANLVWDPSLKKEVVGRFGWKANVGTVLVQSAGAYHDDMGITSYVFPDEHCEGQENCQDNSTGSPEVSDEILNTVAFYCRTLAVPAPRDIDDPTVLKGEQLFSQIDCAKCHTPKQRSGPADVAALSNQNFYPYTDLLLHDMGESMADGRPDFLADGNEWRTRPLWGIGLTKLINGHTEFLHDGRARNITEAILWHGGEAQVSKEKFKALPKTDRDALLAFLNSL</sequence>
<keyword evidence="3 4" id="KW-0408">Iron</keyword>
<dbReference type="GO" id="GO:0009055">
    <property type="term" value="F:electron transfer activity"/>
    <property type="evidence" value="ECO:0007669"/>
    <property type="project" value="InterPro"/>
</dbReference>
<protein>
    <submittedName>
        <fullName evidence="6">C-type cytochrome</fullName>
    </submittedName>
</protein>
<dbReference type="Proteomes" id="UP001200642">
    <property type="component" value="Unassembled WGS sequence"/>
</dbReference>
<dbReference type="InterPro" id="IPR036909">
    <property type="entry name" value="Cyt_c-like_dom_sf"/>
</dbReference>
<dbReference type="SUPFAM" id="SSF46626">
    <property type="entry name" value="Cytochrome c"/>
    <property type="match status" value="1"/>
</dbReference>
<evidence type="ECO:0000256" key="2">
    <source>
        <dbReference type="ARBA" id="ARBA00022723"/>
    </source>
</evidence>
<evidence type="ECO:0000256" key="3">
    <source>
        <dbReference type="ARBA" id="ARBA00023004"/>
    </source>
</evidence>
<dbReference type="InterPro" id="IPR010538">
    <property type="entry name" value="DHOR"/>
</dbReference>
<dbReference type="GO" id="GO:0020037">
    <property type="term" value="F:heme binding"/>
    <property type="evidence" value="ECO:0007669"/>
    <property type="project" value="InterPro"/>
</dbReference>
<reference evidence="6" key="1">
    <citation type="submission" date="2023-02" db="EMBL/GenBank/DDBJ databases">
        <title>Genome of Flavobacteriaceae gen. nov. sp. strain F89.</title>
        <authorList>
            <person name="Wang Y."/>
        </authorList>
    </citation>
    <scope>NUCLEOTIDE SEQUENCE</scope>
    <source>
        <strain evidence="6">F89</strain>
    </source>
</reference>
<dbReference type="PROSITE" id="PS51257">
    <property type="entry name" value="PROKAR_LIPOPROTEIN"/>
    <property type="match status" value="1"/>
</dbReference>
<gene>
    <name evidence="6" type="ORF">K8352_12655</name>
</gene>
<dbReference type="InterPro" id="IPR051395">
    <property type="entry name" value="Cytochrome_c_Peroxidase/MauG"/>
</dbReference>
<dbReference type="PANTHER" id="PTHR30600">
    <property type="entry name" value="CYTOCHROME C PEROXIDASE-RELATED"/>
    <property type="match status" value="1"/>
</dbReference>